<name>F8GSR4_CUPNN</name>
<dbReference type="GeneID" id="34305009"/>
<dbReference type="Proteomes" id="UP000006798">
    <property type="component" value="Chromosome 2"/>
</dbReference>
<dbReference type="Pfam" id="PF03401">
    <property type="entry name" value="TctC"/>
    <property type="match status" value="1"/>
</dbReference>
<dbReference type="AlphaFoldDB" id="F8GSR4"/>
<evidence type="ECO:0000256" key="2">
    <source>
        <dbReference type="SAM" id="SignalP"/>
    </source>
</evidence>
<comment type="similarity">
    <text evidence="1">Belongs to the UPF0065 (bug) family.</text>
</comment>
<evidence type="ECO:0000256" key="1">
    <source>
        <dbReference type="ARBA" id="ARBA00006987"/>
    </source>
</evidence>
<dbReference type="CDD" id="cd13578">
    <property type="entry name" value="PBP2_Bug27"/>
    <property type="match status" value="1"/>
</dbReference>
<dbReference type="SUPFAM" id="SSF53850">
    <property type="entry name" value="Periplasmic binding protein-like II"/>
    <property type="match status" value="1"/>
</dbReference>
<keyword evidence="2" id="KW-0732">Signal</keyword>
<accession>F8GSR4</accession>
<dbReference type="PANTHER" id="PTHR42928">
    <property type="entry name" value="TRICARBOXYLATE-BINDING PROTEIN"/>
    <property type="match status" value="1"/>
</dbReference>
<keyword evidence="3" id="KW-0675">Receptor</keyword>
<dbReference type="InterPro" id="IPR005064">
    <property type="entry name" value="BUG"/>
</dbReference>
<dbReference type="PANTHER" id="PTHR42928:SF5">
    <property type="entry name" value="BLR1237 PROTEIN"/>
    <property type="match status" value="1"/>
</dbReference>
<feature type="signal peptide" evidence="2">
    <location>
        <begin position="1"/>
        <end position="26"/>
    </location>
</feature>
<evidence type="ECO:0000313" key="4">
    <source>
        <dbReference type="Proteomes" id="UP000006798"/>
    </source>
</evidence>
<dbReference type="Gene3D" id="3.40.190.10">
    <property type="entry name" value="Periplasmic binding protein-like II"/>
    <property type="match status" value="1"/>
</dbReference>
<organism evidence="3 4">
    <name type="scientific">Cupriavidus necator (strain ATCC 43291 / DSM 13513 / CCUG 52238 / LMG 8453 / N-1)</name>
    <name type="common">Ralstonia eutropha</name>
    <dbReference type="NCBI Taxonomy" id="1042878"/>
    <lineage>
        <taxon>Bacteria</taxon>
        <taxon>Pseudomonadati</taxon>
        <taxon>Pseudomonadota</taxon>
        <taxon>Betaproteobacteria</taxon>
        <taxon>Burkholderiales</taxon>
        <taxon>Burkholderiaceae</taxon>
        <taxon>Cupriavidus</taxon>
    </lineage>
</organism>
<dbReference type="InterPro" id="IPR042100">
    <property type="entry name" value="Bug_dom1"/>
</dbReference>
<reference evidence="3 4" key="1">
    <citation type="journal article" date="2011" name="J. Bacteriol.">
        <title>Complete genome sequence of the type strain Cupriavidus necator N-1.</title>
        <authorList>
            <person name="Poehlein A."/>
            <person name="Kusian B."/>
            <person name="Friedrich B."/>
            <person name="Daniel R."/>
            <person name="Bowien B."/>
        </authorList>
    </citation>
    <scope>NUCLEOTIDE SEQUENCE [LARGE SCALE GENOMIC DNA]</scope>
    <source>
        <strain evidence="4">ATCC 43291 / DSM 13513 / CCUG 52238 / LMG 8453 / N-1</strain>
    </source>
</reference>
<evidence type="ECO:0000313" key="3">
    <source>
        <dbReference type="EMBL" id="AEI79833.1"/>
    </source>
</evidence>
<dbReference type="EMBL" id="CP002878">
    <property type="protein sequence ID" value="AEI79833.1"/>
    <property type="molecule type" value="Genomic_DNA"/>
</dbReference>
<dbReference type="Gene3D" id="3.40.190.150">
    <property type="entry name" value="Bordetella uptake gene, domain 1"/>
    <property type="match status" value="1"/>
</dbReference>
<proteinExistence type="inferred from homology"/>
<gene>
    <name evidence="3" type="primary">bugT3</name>
    <name evidence="3" type="ordered locus">CNE_2c08620</name>
</gene>
<dbReference type="KEGG" id="cnc:CNE_2c08620"/>
<sequence length="330" mass="34223">MFKSSHAGRLVAGLITFACTVVPAIAAESTSGYPARPIKLIVPYPPGGGPDAIARPLAQKLGAALGQSIVVENRPGASGIIGTDAVAKAAPDGYTLLYSISGPIVLNPLTYKSLPYDAKKDVVVVSQVVKRSLILLVNAKVPAKTLQEFVAYAKQNPGSLAFASFGTGSSAHIAGEYLNKKAGIDLVHVPYKGSFMNDLASGQVVAGFGEPGSAKPLIDAGKIRGLAIAGKDRSSLLPKVPTFTEQGMPALESMVGWHAVYAPAGTPPDILQRLNAEIVKIVKTPQMAALLREQGGEPAGTGLAEAGRVLEEERTRWQQAVQGIGGVTVN</sequence>
<dbReference type="RefSeq" id="WP_013952543.1">
    <property type="nucleotide sequence ID" value="NC_015723.1"/>
</dbReference>
<feature type="chain" id="PRO_5003371727" evidence="2">
    <location>
        <begin position="27"/>
        <end position="330"/>
    </location>
</feature>
<protein>
    <submittedName>
        <fullName evidence="3">Extra-cytoplasmic solute receptor BugT</fullName>
    </submittedName>
</protein>
<dbReference type="HOGENOM" id="CLU_045683_0_2_4"/>
<dbReference type="PIRSF" id="PIRSF017082">
    <property type="entry name" value="YflP"/>
    <property type="match status" value="1"/>
</dbReference>